<evidence type="ECO:0000256" key="5">
    <source>
        <dbReference type="ARBA" id="ARBA00023242"/>
    </source>
</evidence>
<dbReference type="GO" id="GO:0006357">
    <property type="term" value="P:regulation of transcription by RNA polymerase II"/>
    <property type="evidence" value="ECO:0007669"/>
    <property type="project" value="InterPro"/>
</dbReference>
<protein>
    <recommendedName>
        <fullName evidence="8">Mediator of RNA polymerase II transcription subunit 22</fullName>
    </recommendedName>
</protein>
<keyword evidence="7" id="KW-1185">Reference proteome</keyword>
<proteinExistence type="inferred from homology"/>
<dbReference type="AlphaFoldDB" id="A0A3D8QUF6"/>
<dbReference type="GO" id="GO:0003712">
    <property type="term" value="F:transcription coregulator activity"/>
    <property type="evidence" value="ECO:0007669"/>
    <property type="project" value="InterPro"/>
</dbReference>
<evidence type="ECO:0000256" key="4">
    <source>
        <dbReference type="ARBA" id="ARBA00023163"/>
    </source>
</evidence>
<comment type="similarity">
    <text evidence="2">Belongs to the Mediator complex subunit 22 family.</text>
</comment>
<evidence type="ECO:0000256" key="2">
    <source>
        <dbReference type="ARBA" id="ARBA00005942"/>
    </source>
</evidence>
<gene>
    <name evidence="6" type="ORF">BP5796_10097</name>
</gene>
<evidence type="ECO:0000256" key="1">
    <source>
        <dbReference type="ARBA" id="ARBA00004123"/>
    </source>
</evidence>
<reference evidence="6 7" key="1">
    <citation type="journal article" date="2018" name="IMA Fungus">
        <title>IMA Genome-F 9: Draft genome sequence of Annulohypoxylon stygium, Aspergillus mulundensis, Berkeleyomyces basicola (syn. Thielaviopsis basicola), Ceratocystis smalleyi, two Cercospora beticola strains, Coleophoma cylindrospora, Fusarium fracticaudum, Phialophora cf. hyalina, and Morchella septimelata.</title>
        <authorList>
            <person name="Wingfield B.D."/>
            <person name="Bills G.F."/>
            <person name="Dong Y."/>
            <person name="Huang W."/>
            <person name="Nel W.J."/>
            <person name="Swalarsk-Parry B.S."/>
            <person name="Vaghefi N."/>
            <person name="Wilken P.M."/>
            <person name="An Z."/>
            <person name="de Beer Z.W."/>
            <person name="De Vos L."/>
            <person name="Chen L."/>
            <person name="Duong T.A."/>
            <person name="Gao Y."/>
            <person name="Hammerbacher A."/>
            <person name="Kikkert J.R."/>
            <person name="Li Y."/>
            <person name="Li H."/>
            <person name="Li K."/>
            <person name="Li Q."/>
            <person name="Liu X."/>
            <person name="Ma X."/>
            <person name="Naidoo K."/>
            <person name="Pethybridge S.J."/>
            <person name="Sun J."/>
            <person name="Steenkamp E.T."/>
            <person name="van der Nest M.A."/>
            <person name="van Wyk S."/>
            <person name="Wingfield M.J."/>
            <person name="Xiong C."/>
            <person name="Yue Q."/>
            <person name="Zhang X."/>
        </authorList>
    </citation>
    <scope>NUCLEOTIDE SEQUENCE [LARGE SCALE GENOMIC DNA]</scope>
    <source>
        <strain evidence="6 7">BP5796</strain>
    </source>
</reference>
<organism evidence="6 7">
    <name type="scientific">Coleophoma crateriformis</name>
    <dbReference type="NCBI Taxonomy" id="565419"/>
    <lineage>
        <taxon>Eukaryota</taxon>
        <taxon>Fungi</taxon>
        <taxon>Dikarya</taxon>
        <taxon>Ascomycota</taxon>
        <taxon>Pezizomycotina</taxon>
        <taxon>Leotiomycetes</taxon>
        <taxon>Helotiales</taxon>
        <taxon>Dermateaceae</taxon>
        <taxon>Coleophoma</taxon>
    </lineage>
</organism>
<evidence type="ECO:0000256" key="3">
    <source>
        <dbReference type="ARBA" id="ARBA00023015"/>
    </source>
</evidence>
<evidence type="ECO:0008006" key="8">
    <source>
        <dbReference type="Google" id="ProtNLM"/>
    </source>
</evidence>
<keyword evidence="4" id="KW-0804">Transcription</keyword>
<dbReference type="PANTHER" id="PTHR12434:SF6">
    <property type="entry name" value="MEDIATOR OF RNA POLYMERASE II TRANSCRIPTION SUBUNIT 22"/>
    <property type="match status" value="1"/>
</dbReference>
<dbReference type="InterPro" id="IPR009332">
    <property type="entry name" value="Med22"/>
</dbReference>
<dbReference type="PANTHER" id="PTHR12434">
    <property type="entry name" value="MEDIATOR OF RNA POLYMERASE II TRANSCRIPTION SUBUNIT 22"/>
    <property type="match status" value="1"/>
</dbReference>
<name>A0A3D8QUF6_9HELO</name>
<dbReference type="Proteomes" id="UP000256328">
    <property type="component" value="Unassembled WGS sequence"/>
</dbReference>
<comment type="caution">
    <text evidence="6">The sequence shown here is derived from an EMBL/GenBank/DDBJ whole genome shotgun (WGS) entry which is preliminary data.</text>
</comment>
<evidence type="ECO:0000313" key="7">
    <source>
        <dbReference type="Proteomes" id="UP000256328"/>
    </source>
</evidence>
<dbReference type="Gene3D" id="6.10.280.160">
    <property type="entry name" value="Mediator of RNA polymerase II transcription subunit 22"/>
    <property type="match status" value="1"/>
</dbReference>
<dbReference type="Pfam" id="PF06179">
    <property type="entry name" value="Med22"/>
    <property type="match status" value="1"/>
</dbReference>
<keyword evidence="5" id="KW-0539">Nucleus</keyword>
<dbReference type="GO" id="GO:0016592">
    <property type="term" value="C:mediator complex"/>
    <property type="evidence" value="ECO:0007669"/>
    <property type="project" value="InterPro"/>
</dbReference>
<sequence length="149" mass="15918">MSPAMLAQLSGNGRLTTDPNASFATSSFSFADDDKTLTQLLLDREERAVAALLTRFKNLVTLAATPAGDGATKEVAASQSFQMEVETNALIGAAEDLLKLTRELKEMWLFGPLRDIGEGESEGTIDEDAKKVGEIVDKLLEKSAQAPAT</sequence>
<dbReference type="OrthoDB" id="203279at2759"/>
<keyword evidence="3" id="KW-0805">Transcription regulation</keyword>
<accession>A0A3D8QUF6</accession>
<dbReference type="EMBL" id="PDLN01000015">
    <property type="protein sequence ID" value="RDW65405.1"/>
    <property type="molecule type" value="Genomic_DNA"/>
</dbReference>
<evidence type="ECO:0000313" key="6">
    <source>
        <dbReference type="EMBL" id="RDW65405.1"/>
    </source>
</evidence>
<comment type="subcellular location">
    <subcellularLocation>
        <location evidence="1">Nucleus</location>
    </subcellularLocation>
</comment>